<dbReference type="Pfam" id="PF00004">
    <property type="entry name" value="AAA"/>
    <property type="match status" value="2"/>
</dbReference>
<keyword evidence="2" id="KW-0547">Nucleotide-binding</keyword>
<reference evidence="5 6" key="1">
    <citation type="submission" date="2019-07" db="EMBL/GenBank/DDBJ databases">
        <title>Genomic Encyclopedia of Type Strains, Phase IV (KMG-IV): sequencing the most valuable type-strain genomes for metagenomic binning, comparative biology and taxonomic classification.</title>
        <authorList>
            <person name="Goeker M."/>
        </authorList>
    </citation>
    <scope>NUCLEOTIDE SEQUENCE [LARGE SCALE GENOMIC DNA]</scope>
    <source>
        <strain evidence="5 6">DSM 44831</strain>
    </source>
</reference>
<dbReference type="RefSeq" id="WP_067986516.1">
    <property type="nucleotide sequence ID" value="NZ_VMSD01000008.1"/>
</dbReference>
<feature type="domain" description="AAA+ ATPase" evidence="4">
    <location>
        <begin position="615"/>
        <end position="753"/>
    </location>
</feature>
<dbReference type="Gene3D" id="3.40.50.300">
    <property type="entry name" value="P-loop containing nucleotide triphosphate hydrolases"/>
    <property type="match status" value="2"/>
</dbReference>
<dbReference type="PANTHER" id="PTHR43392:SF2">
    <property type="entry name" value="AAA-TYPE ATPASE FAMILY PROTEIN _ ANKYRIN REPEAT FAMILY PROTEIN"/>
    <property type="match status" value="1"/>
</dbReference>
<evidence type="ECO:0000313" key="5">
    <source>
        <dbReference type="EMBL" id="KAF0845294.1"/>
    </source>
</evidence>
<proteinExistence type="inferred from homology"/>
<keyword evidence="3" id="KW-0067">ATP-binding</keyword>
<name>A0ABQ6YHN0_9NOCA</name>
<dbReference type="SUPFAM" id="SSF52540">
    <property type="entry name" value="P-loop containing nucleoside triphosphate hydrolases"/>
    <property type="match status" value="2"/>
</dbReference>
<dbReference type="SMART" id="SM00382">
    <property type="entry name" value="AAA"/>
    <property type="match status" value="2"/>
</dbReference>
<evidence type="ECO:0000256" key="3">
    <source>
        <dbReference type="ARBA" id="ARBA00022840"/>
    </source>
</evidence>
<dbReference type="EMBL" id="VMSD01000008">
    <property type="protein sequence ID" value="KAF0845294.1"/>
    <property type="molecule type" value="Genomic_DNA"/>
</dbReference>
<dbReference type="PANTHER" id="PTHR43392">
    <property type="entry name" value="AAA-TYPE ATPASE FAMILY PROTEIN / ANKYRIN REPEAT FAMILY PROTEIN"/>
    <property type="match status" value="1"/>
</dbReference>
<evidence type="ECO:0000256" key="2">
    <source>
        <dbReference type="ARBA" id="ARBA00022741"/>
    </source>
</evidence>
<keyword evidence="6" id="KW-1185">Reference proteome</keyword>
<comment type="caution">
    <text evidence="5">The sequence shown here is derived from an EMBL/GenBank/DDBJ whole genome shotgun (WGS) entry which is preliminary data.</text>
</comment>
<evidence type="ECO:0000259" key="4">
    <source>
        <dbReference type="SMART" id="SM00382"/>
    </source>
</evidence>
<dbReference type="InterPro" id="IPR003959">
    <property type="entry name" value="ATPase_AAA_core"/>
</dbReference>
<evidence type="ECO:0000313" key="6">
    <source>
        <dbReference type="Proteomes" id="UP000798951"/>
    </source>
</evidence>
<evidence type="ECO:0000256" key="1">
    <source>
        <dbReference type="ARBA" id="ARBA00010378"/>
    </source>
</evidence>
<protein>
    <submittedName>
        <fullName evidence="5">SpoVK/Ycf46/Vps4 family AAA+-type ATPase</fullName>
    </submittedName>
</protein>
<feature type="domain" description="AAA+ ATPase" evidence="4">
    <location>
        <begin position="347"/>
        <end position="483"/>
    </location>
</feature>
<dbReference type="InterPro" id="IPR000641">
    <property type="entry name" value="CbxX/CfxQ"/>
</dbReference>
<dbReference type="CDD" id="cd00009">
    <property type="entry name" value="AAA"/>
    <property type="match status" value="2"/>
</dbReference>
<dbReference type="Pfam" id="PF17866">
    <property type="entry name" value="AAA_lid_6"/>
    <property type="match status" value="2"/>
</dbReference>
<organism evidence="5 6">
    <name type="scientific">Nocardia caishijiensis</name>
    <dbReference type="NCBI Taxonomy" id="184756"/>
    <lineage>
        <taxon>Bacteria</taxon>
        <taxon>Bacillati</taxon>
        <taxon>Actinomycetota</taxon>
        <taxon>Actinomycetes</taxon>
        <taxon>Mycobacteriales</taxon>
        <taxon>Nocardiaceae</taxon>
        <taxon>Nocardia</taxon>
    </lineage>
</organism>
<dbReference type="InterPro" id="IPR041627">
    <property type="entry name" value="AAA_lid_6"/>
</dbReference>
<accession>A0ABQ6YHN0</accession>
<dbReference type="Proteomes" id="UP000798951">
    <property type="component" value="Unassembled WGS sequence"/>
</dbReference>
<dbReference type="PRINTS" id="PR00819">
    <property type="entry name" value="CBXCFQXSUPER"/>
</dbReference>
<comment type="similarity">
    <text evidence="1">Belongs to the CbxX/CfxQ family.</text>
</comment>
<dbReference type="InterPro" id="IPR027417">
    <property type="entry name" value="P-loop_NTPase"/>
</dbReference>
<dbReference type="InterPro" id="IPR003593">
    <property type="entry name" value="AAA+_ATPase"/>
</dbReference>
<dbReference type="InterPro" id="IPR050773">
    <property type="entry name" value="CbxX/CfxQ_RuBisCO_ESX"/>
</dbReference>
<sequence length="841" mass="92710">MTLAADLALPERVRGARAPRVGEVFWIMHGPGVTDVFAGADLCVRGCEEAIWEVLRGSGFRRVVFTDYRRTVYFHDRESRALTRGEPVPERAPARRARAGFAGPMGETVLLDRARVMPGPSQRSTPRANDAHQLMMLDGLMTDAEVRTALVVPVAQTWLAEIPGGSRRAASQMLLRWISGQAAPRNLCVLLFAPIEFTEVITGIRQHGYPELATRLADLAPTRTTVVGYAEEAEIGRLVHHLRLTKGLRIADWSMLAHTIRTMAEQQFHLRSWREQLLVLAEGRIALSVEALGLTASAPPASRDIWQRLDEMVGMSSIKNFLRSHSKAVHNDRILWHGEPDDEREPMPLHLALSGSPGTGKTVVATMIGELYRDMGVLSRGHLVVASVEDLVSQYVSDTAVRTGEVVRRAIGGVLFIDEAYQLMQGHGQETIDRLVTEMENHRDDLAVVIAGYERPINELIDSNPGLASRFPPDNRIVFPDFEPPELHSILLQQFTGARLPITDELRQATGVLVENMYRTRGADFGNGRAMRNLVQAIKRRWADRVELTDPTDIPPATLADIPDDFRRYLATTAPLDEVLAELTPLVGLAEVKTTIRGMVDVLGLRQRRGRARSVAPHMLFVGAPGTGKTTVAQLMGRVFVALGLLVKGHVINTTAADLIAGYVGQTAMKTRAKVEEALDGVLFIDEAYGLIGTGENNFAKEAVTELVALMEAHRGRLVVIAAGYPDDIAELIQKNSGLTSRFSRTLRFDDYDRSELELIFTRVAEAEGYELADEVVALAGETLTALRIRQGKHFGNARAVRNLFDQVELRCATRVAALSADAEAEIRIVADDIPDARDVR</sequence>
<gene>
    <name evidence="5" type="ORF">FNL39_108102</name>
</gene>
<dbReference type="Gene3D" id="1.10.8.60">
    <property type="match status" value="2"/>
</dbReference>